<organism evidence="9 10">
    <name type="scientific">Aeromicrobium piscarium</name>
    <dbReference type="NCBI Taxonomy" id="2590901"/>
    <lineage>
        <taxon>Bacteria</taxon>
        <taxon>Bacillati</taxon>
        <taxon>Actinomycetota</taxon>
        <taxon>Actinomycetes</taxon>
        <taxon>Propionibacteriales</taxon>
        <taxon>Nocardioidaceae</taxon>
        <taxon>Aeromicrobium</taxon>
    </lineage>
</organism>
<comment type="subcellular location">
    <subcellularLocation>
        <location evidence="1">Cell membrane</location>
        <topology evidence="1">Multi-pass membrane protein</topology>
    </subcellularLocation>
</comment>
<dbReference type="PANTHER" id="PTHR30472">
    <property type="entry name" value="FERRIC ENTEROBACTIN TRANSPORT SYSTEM PERMEASE PROTEIN"/>
    <property type="match status" value="1"/>
</dbReference>
<reference evidence="9 10" key="1">
    <citation type="submission" date="2019-07" db="EMBL/GenBank/DDBJ databases">
        <authorList>
            <person name="Zhao L.H."/>
        </authorList>
    </citation>
    <scope>NUCLEOTIDE SEQUENCE [LARGE SCALE GENOMIC DNA]</scope>
    <source>
        <strain evidence="9 10">Co35</strain>
    </source>
</reference>
<feature type="transmembrane region" description="Helical" evidence="8">
    <location>
        <begin position="200"/>
        <end position="220"/>
    </location>
</feature>
<feature type="transmembrane region" description="Helical" evidence="8">
    <location>
        <begin position="316"/>
        <end position="334"/>
    </location>
</feature>
<feature type="transmembrane region" description="Helical" evidence="8">
    <location>
        <begin position="20"/>
        <end position="41"/>
    </location>
</feature>
<proteinExistence type="inferred from homology"/>
<feature type="transmembrane region" description="Helical" evidence="8">
    <location>
        <begin position="246"/>
        <end position="275"/>
    </location>
</feature>
<evidence type="ECO:0000256" key="3">
    <source>
        <dbReference type="ARBA" id="ARBA00022448"/>
    </source>
</evidence>
<dbReference type="InterPro" id="IPR037294">
    <property type="entry name" value="ABC_BtuC-like"/>
</dbReference>
<feature type="transmembrane region" description="Helical" evidence="8">
    <location>
        <begin position="131"/>
        <end position="152"/>
    </location>
</feature>
<keyword evidence="10" id="KW-1185">Reference proteome</keyword>
<dbReference type="PANTHER" id="PTHR30472:SF1">
    <property type="entry name" value="FE(3+) DICITRATE TRANSPORT SYSTEM PERMEASE PROTEIN FECC-RELATED"/>
    <property type="match status" value="1"/>
</dbReference>
<evidence type="ECO:0000256" key="2">
    <source>
        <dbReference type="ARBA" id="ARBA00007935"/>
    </source>
</evidence>
<comment type="similarity">
    <text evidence="2">Belongs to the binding-protein-dependent transport system permease family. FecCD subfamily.</text>
</comment>
<dbReference type="FunFam" id="1.10.3470.10:FF:000001">
    <property type="entry name" value="Vitamin B12 ABC transporter permease BtuC"/>
    <property type="match status" value="1"/>
</dbReference>
<dbReference type="GO" id="GO:0033214">
    <property type="term" value="P:siderophore-iron import into cell"/>
    <property type="evidence" value="ECO:0007669"/>
    <property type="project" value="TreeGrafter"/>
</dbReference>
<dbReference type="Gene3D" id="1.10.3470.10">
    <property type="entry name" value="ABC transporter involved in vitamin B12 uptake, BtuC"/>
    <property type="match status" value="1"/>
</dbReference>
<feature type="transmembrane region" description="Helical" evidence="8">
    <location>
        <begin position="103"/>
        <end position="124"/>
    </location>
</feature>
<evidence type="ECO:0000256" key="1">
    <source>
        <dbReference type="ARBA" id="ARBA00004651"/>
    </source>
</evidence>
<gene>
    <name evidence="9" type="ORF">FNM00_13505</name>
</gene>
<dbReference type="SUPFAM" id="SSF81345">
    <property type="entry name" value="ABC transporter involved in vitamin B12 uptake, BtuC"/>
    <property type="match status" value="1"/>
</dbReference>
<protein>
    <submittedName>
        <fullName evidence="9">Iron chelate uptake ABC transporter family permease subunit</fullName>
    </submittedName>
</protein>
<evidence type="ECO:0000256" key="4">
    <source>
        <dbReference type="ARBA" id="ARBA00022475"/>
    </source>
</evidence>
<dbReference type="OrthoDB" id="9782305at2"/>
<keyword evidence="7 8" id="KW-0472">Membrane</keyword>
<feature type="transmembrane region" description="Helical" evidence="8">
    <location>
        <begin position="158"/>
        <end position="179"/>
    </location>
</feature>
<dbReference type="AlphaFoldDB" id="A0A554S747"/>
<comment type="caution">
    <text evidence="9">The sequence shown here is derived from an EMBL/GenBank/DDBJ whole genome shotgun (WGS) entry which is preliminary data.</text>
</comment>
<keyword evidence="3" id="KW-0813">Transport</keyword>
<evidence type="ECO:0000256" key="8">
    <source>
        <dbReference type="SAM" id="Phobius"/>
    </source>
</evidence>
<evidence type="ECO:0000256" key="5">
    <source>
        <dbReference type="ARBA" id="ARBA00022692"/>
    </source>
</evidence>
<sequence>MPPSSPPATGRSSVRGRRQTVIVLALLALVVAAAVSIAVGAESLSVRRVIEALWGSPDDPTATTIVRETRVPRMVAAIVVGAGLAVAGAVIQALTRNPLADPGILGVSAGSAFTVALGVGFLGVSGTLATLPFAFAGALVTALAVFAIGGSGTSSARLVLAGVAFGSVLAGVTRAIVLADPKAFNTMRVWNAGSLEGRGWEHAAPVIAFILLGLVMAMAITPSLNATALGDDTARALGARLFRTRVVALLCITLLAGSATAVAGPIVFVGLMIPHAARALVGLDQRWIIGVSAVLGPVLVLASDILGRVALPNGELPVGVVTAFVGAPVLIAIVRRRQVVSL</sequence>
<dbReference type="GO" id="GO:0022857">
    <property type="term" value="F:transmembrane transporter activity"/>
    <property type="evidence" value="ECO:0007669"/>
    <property type="project" value="InterPro"/>
</dbReference>
<dbReference type="Proteomes" id="UP000316988">
    <property type="component" value="Unassembled WGS sequence"/>
</dbReference>
<dbReference type="InterPro" id="IPR000522">
    <property type="entry name" value="ABC_transptr_permease_BtuC"/>
</dbReference>
<dbReference type="Pfam" id="PF01032">
    <property type="entry name" value="FecCD"/>
    <property type="match status" value="1"/>
</dbReference>
<dbReference type="EMBL" id="VLNT01000011">
    <property type="protein sequence ID" value="TSD62125.1"/>
    <property type="molecule type" value="Genomic_DNA"/>
</dbReference>
<keyword evidence="4" id="KW-1003">Cell membrane</keyword>
<dbReference type="CDD" id="cd06550">
    <property type="entry name" value="TM_ABC_iron-siderophores_like"/>
    <property type="match status" value="1"/>
</dbReference>
<evidence type="ECO:0000313" key="10">
    <source>
        <dbReference type="Proteomes" id="UP000316988"/>
    </source>
</evidence>
<evidence type="ECO:0000313" key="9">
    <source>
        <dbReference type="EMBL" id="TSD62125.1"/>
    </source>
</evidence>
<keyword evidence="6 8" id="KW-1133">Transmembrane helix</keyword>
<feature type="transmembrane region" description="Helical" evidence="8">
    <location>
        <begin position="74"/>
        <end position="91"/>
    </location>
</feature>
<feature type="transmembrane region" description="Helical" evidence="8">
    <location>
        <begin position="287"/>
        <end position="310"/>
    </location>
</feature>
<name>A0A554S747_9ACTN</name>
<dbReference type="GO" id="GO:0005886">
    <property type="term" value="C:plasma membrane"/>
    <property type="evidence" value="ECO:0007669"/>
    <property type="project" value="UniProtKB-SubCell"/>
</dbReference>
<dbReference type="RefSeq" id="WP_143914066.1">
    <property type="nucleotide sequence ID" value="NZ_VLNT01000011.1"/>
</dbReference>
<accession>A0A554S747</accession>
<keyword evidence="5 8" id="KW-0812">Transmembrane</keyword>
<evidence type="ECO:0000256" key="7">
    <source>
        <dbReference type="ARBA" id="ARBA00023136"/>
    </source>
</evidence>
<evidence type="ECO:0000256" key="6">
    <source>
        <dbReference type="ARBA" id="ARBA00022989"/>
    </source>
</evidence>